<dbReference type="EMBL" id="CP144913">
    <property type="protein sequence ID" value="WXB76337.1"/>
    <property type="molecule type" value="Genomic_DNA"/>
</dbReference>
<evidence type="ECO:0000256" key="1">
    <source>
        <dbReference type="ARBA" id="ARBA00001946"/>
    </source>
</evidence>
<dbReference type="Proteomes" id="UP001382727">
    <property type="component" value="Chromosome"/>
</dbReference>
<dbReference type="InterPro" id="IPR002934">
    <property type="entry name" value="Polymerase_NTP_transf_dom"/>
</dbReference>
<evidence type="ECO:0000256" key="8">
    <source>
        <dbReference type="ARBA" id="ARBA00022842"/>
    </source>
</evidence>
<evidence type="ECO:0000256" key="4">
    <source>
        <dbReference type="ARBA" id="ARBA00022695"/>
    </source>
</evidence>
<evidence type="ECO:0000256" key="7">
    <source>
        <dbReference type="ARBA" id="ARBA00022840"/>
    </source>
</evidence>
<dbReference type="PANTHER" id="PTHR33571:SF12">
    <property type="entry name" value="BSL3053 PROTEIN"/>
    <property type="match status" value="1"/>
</dbReference>
<keyword evidence="6" id="KW-0547">Nucleotide-binding</keyword>
<evidence type="ECO:0000259" key="10">
    <source>
        <dbReference type="Pfam" id="PF01909"/>
    </source>
</evidence>
<keyword evidence="3" id="KW-0808">Transferase</keyword>
<dbReference type="Gene3D" id="3.30.460.10">
    <property type="entry name" value="Beta Polymerase, domain 2"/>
    <property type="match status" value="1"/>
</dbReference>
<keyword evidence="8" id="KW-0460">Magnesium</keyword>
<comment type="cofactor">
    <cofactor evidence="1">
        <name>Mg(2+)</name>
        <dbReference type="ChEBI" id="CHEBI:18420"/>
    </cofactor>
</comment>
<organism evidence="11 12">
    <name type="scientific">Janibacter alittae</name>
    <dbReference type="NCBI Taxonomy" id="3115209"/>
    <lineage>
        <taxon>Bacteria</taxon>
        <taxon>Bacillati</taxon>
        <taxon>Actinomycetota</taxon>
        <taxon>Actinomycetes</taxon>
        <taxon>Micrococcales</taxon>
        <taxon>Intrasporangiaceae</taxon>
        <taxon>Janibacter</taxon>
    </lineage>
</organism>
<reference evidence="11 12" key="1">
    <citation type="submission" date="2024-02" db="EMBL/GenBank/DDBJ databases">
        <title>Janibacter sp. nov., isolated from gut of marine sandworm.</title>
        <authorList>
            <person name="Kim B."/>
            <person name="Jun M.O."/>
            <person name="Shin N.-R."/>
        </authorList>
    </citation>
    <scope>NUCLEOTIDE SEQUENCE [LARGE SCALE GENOMIC DNA]</scope>
    <source>
        <strain evidence="11 12">A1S7</strain>
    </source>
</reference>
<keyword evidence="4" id="KW-0548">Nucleotidyltransferase</keyword>
<keyword evidence="7" id="KW-0067">ATP-binding</keyword>
<proteinExistence type="inferred from homology"/>
<evidence type="ECO:0000256" key="2">
    <source>
        <dbReference type="ARBA" id="ARBA00022649"/>
    </source>
</evidence>
<keyword evidence="5" id="KW-0479">Metal-binding</keyword>
<accession>A0ABZ2MH06</accession>
<feature type="domain" description="Polymerase nucleotidyl transferase" evidence="10">
    <location>
        <begin position="31"/>
        <end position="99"/>
    </location>
</feature>
<comment type="similarity">
    <text evidence="9">Belongs to the MntA antitoxin family.</text>
</comment>
<sequence length="106" mass="11220">MSELTAASLRLRAALTQHKSRVVDVLERYSATNPRLFGSVARGDAEEDSDLDLLVDLTAGDGNELLRVAGLAEELSELLGVRVDVVAATLLRDEVSTTALADAVAV</sequence>
<name>A0ABZ2MH06_9MICO</name>
<evidence type="ECO:0000313" key="12">
    <source>
        <dbReference type="Proteomes" id="UP001382727"/>
    </source>
</evidence>
<keyword evidence="2" id="KW-1277">Toxin-antitoxin system</keyword>
<dbReference type="PANTHER" id="PTHR33571">
    <property type="entry name" value="SSL8005 PROTEIN"/>
    <property type="match status" value="1"/>
</dbReference>
<evidence type="ECO:0000256" key="6">
    <source>
        <dbReference type="ARBA" id="ARBA00022741"/>
    </source>
</evidence>
<gene>
    <name evidence="11" type="ORF">V1351_15550</name>
</gene>
<evidence type="ECO:0000256" key="3">
    <source>
        <dbReference type="ARBA" id="ARBA00022679"/>
    </source>
</evidence>
<dbReference type="RefSeq" id="WP_338749215.1">
    <property type="nucleotide sequence ID" value="NZ_CP144913.1"/>
</dbReference>
<evidence type="ECO:0000313" key="11">
    <source>
        <dbReference type="EMBL" id="WXB76337.1"/>
    </source>
</evidence>
<protein>
    <submittedName>
        <fullName evidence="11">Nucleotidyltransferase domain-containing protein</fullName>
    </submittedName>
</protein>
<dbReference type="InterPro" id="IPR043519">
    <property type="entry name" value="NT_sf"/>
</dbReference>
<evidence type="ECO:0000256" key="9">
    <source>
        <dbReference type="ARBA" id="ARBA00038276"/>
    </source>
</evidence>
<dbReference type="SUPFAM" id="SSF81301">
    <property type="entry name" value="Nucleotidyltransferase"/>
    <property type="match status" value="1"/>
</dbReference>
<dbReference type="Pfam" id="PF01909">
    <property type="entry name" value="NTP_transf_2"/>
    <property type="match status" value="1"/>
</dbReference>
<keyword evidence="12" id="KW-1185">Reference proteome</keyword>
<evidence type="ECO:0000256" key="5">
    <source>
        <dbReference type="ARBA" id="ARBA00022723"/>
    </source>
</evidence>
<dbReference type="InterPro" id="IPR052038">
    <property type="entry name" value="Type-VII_TA_antitoxin"/>
</dbReference>